<dbReference type="GO" id="GO:0003676">
    <property type="term" value="F:nucleic acid binding"/>
    <property type="evidence" value="ECO:0007669"/>
    <property type="project" value="InterPro"/>
</dbReference>
<dbReference type="SUPFAM" id="SSF53098">
    <property type="entry name" value="Ribonuclease H-like"/>
    <property type="match status" value="1"/>
</dbReference>
<dbReference type="PANTHER" id="PTHR42648">
    <property type="entry name" value="TRANSPOSASE, PUTATIVE-RELATED"/>
    <property type="match status" value="1"/>
</dbReference>
<dbReference type="Proteomes" id="UP000053097">
    <property type="component" value="Unassembled WGS sequence"/>
</dbReference>
<dbReference type="InterPro" id="IPR039537">
    <property type="entry name" value="Retrotran_Ty1/copia-like"/>
</dbReference>
<protein>
    <submittedName>
        <fullName evidence="1">Copia protein</fullName>
    </submittedName>
</protein>
<dbReference type="OMA" id="VEMAHCI"/>
<dbReference type="AlphaFoldDB" id="A0A026WUF1"/>
<sequence length="74" mass="8418">MNRTLVEMAHCILLHAKLSISFWAEAVHTAGYLRNRCASSSLDGDSPYRRWKGRVPQLGHLRTIGTEGVRKRKI</sequence>
<accession>A0A026WUF1</accession>
<evidence type="ECO:0000313" key="2">
    <source>
        <dbReference type="Proteomes" id="UP000053097"/>
    </source>
</evidence>
<dbReference type="InterPro" id="IPR036397">
    <property type="entry name" value="RNaseH_sf"/>
</dbReference>
<proteinExistence type="predicted"/>
<dbReference type="STRING" id="2015173.A0A026WUF1"/>
<dbReference type="InterPro" id="IPR012337">
    <property type="entry name" value="RNaseH-like_sf"/>
</dbReference>
<dbReference type="Gene3D" id="3.30.420.10">
    <property type="entry name" value="Ribonuclease H-like superfamily/Ribonuclease H"/>
    <property type="match status" value="1"/>
</dbReference>
<keyword evidence="2" id="KW-1185">Reference proteome</keyword>
<reference evidence="1 2" key="1">
    <citation type="journal article" date="2014" name="Curr. Biol.">
        <title>The genome of the clonal raider ant Cerapachys biroi.</title>
        <authorList>
            <person name="Oxley P.R."/>
            <person name="Ji L."/>
            <person name="Fetter-Pruneda I."/>
            <person name="McKenzie S.K."/>
            <person name="Li C."/>
            <person name="Hu H."/>
            <person name="Zhang G."/>
            <person name="Kronauer D.J."/>
        </authorList>
    </citation>
    <scope>NUCLEOTIDE SEQUENCE [LARGE SCALE GENOMIC DNA]</scope>
</reference>
<dbReference type="PANTHER" id="PTHR42648:SF28">
    <property type="entry name" value="TRANSPOSON-ENCODED PROTEIN WITH RIBONUCLEASE H-LIKE AND RETROVIRUS ZINC FINGER-LIKE DOMAINS"/>
    <property type="match status" value="1"/>
</dbReference>
<evidence type="ECO:0000313" key="1">
    <source>
        <dbReference type="EMBL" id="EZA59598.1"/>
    </source>
</evidence>
<name>A0A026WUF1_OOCBI</name>
<organism evidence="1 2">
    <name type="scientific">Ooceraea biroi</name>
    <name type="common">Clonal raider ant</name>
    <name type="synonym">Cerapachys biroi</name>
    <dbReference type="NCBI Taxonomy" id="2015173"/>
    <lineage>
        <taxon>Eukaryota</taxon>
        <taxon>Metazoa</taxon>
        <taxon>Ecdysozoa</taxon>
        <taxon>Arthropoda</taxon>
        <taxon>Hexapoda</taxon>
        <taxon>Insecta</taxon>
        <taxon>Pterygota</taxon>
        <taxon>Neoptera</taxon>
        <taxon>Endopterygota</taxon>
        <taxon>Hymenoptera</taxon>
        <taxon>Apocrita</taxon>
        <taxon>Aculeata</taxon>
        <taxon>Formicoidea</taxon>
        <taxon>Formicidae</taxon>
        <taxon>Dorylinae</taxon>
        <taxon>Ooceraea</taxon>
    </lineage>
</organism>
<gene>
    <name evidence="1" type="ORF">X777_17027</name>
</gene>
<dbReference type="EMBL" id="KK107103">
    <property type="protein sequence ID" value="EZA59598.1"/>
    <property type="molecule type" value="Genomic_DNA"/>
</dbReference>